<evidence type="ECO:0000256" key="4">
    <source>
        <dbReference type="ARBA" id="ARBA00022989"/>
    </source>
</evidence>
<evidence type="ECO:0000256" key="1">
    <source>
        <dbReference type="ARBA" id="ARBA00004141"/>
    </source>
</evidence>
<comment type="caution">
    <text evidence="8">The sequence shown here is derived from an EMBL/GenBank/DDBJ whole genome shotgun (WGS) entry which is preliminary data.</text>
</comment>
<evidence type="ECO:0000256" key="2">
    <source>
        <dbReference type="ARBA" id="ARBA00022448"/>
    </source>
</evidence>
<dbReference type="SUPFAM" id="SSF103473">
    <property type="entry name" value="MFS general substrate transporter"/>
    <property type="match status" value="1"/>
</dbReference>
<dbReference type="GO" id="GO:0016020">
    <property type="term" value="C:membrane"/>
    <property type="evidence" value="ECO:0007669"/>
    <property type="project" value="UniProtKB-SubCell"/>
</dbReference>
<evidence type="ECO:0000313" key="9">
    <source>
        <dbReference type="Proteomes" id="UP000765509"/>
    </source>
</evidence>
<evidence type="ECO:0000256" key="6">
    <source>
        <dbReference type="SAM" id="Phobius"/>
    </source>
</evidence>
<dbReference type="OrthoDB" id="6730379at2759"/>
<protein>
    <recommendedName>
        <fullName evidence="7">Major facilitator superfamily (MFS) profile domain-containing protein</fullName>
    </recommendedName>
</protein>
<accession>A0A9Q3E520</accession>
<dbReference type="InterPro" id="IPR036259">
    <property type="entry name" value="MFS_trans_sf"/>
</dbReference>
<feature type="transmembrane region" description="Helical" evidence="6">
    <location>
        <begin position="341"/>
        <end position="362"/>
    </location>
</feature>
<evidence type="ECO:0000256" key="3">
    <source>
        <dbReference type="ARBA" id="ARBA00022692"/>
    </source>
</evidence>
<dbReference type="InterPro" id="IPR011701">
    <property type="entry name" value="MFS"/>
</dbReference>
<dbReference type="PANTHER" id="PTHR43791:SF63">
    <property type="entry name" value="HIGH AFFINITY CYSTEINE TRANSPORTER"/>
    <property type="match status" value="1"/>
</dbReference>
<keyword evidence="9" id="KW-1185">Reference proteome</keyword>
<comment type="subcellular location">
    <subcellularLocation>
        <location evidence="1">Membrane</location>
        <topology evidence="1">Multi-pass membrane protein</topology>
    </subcellularLocation>
</comment>
<organism evidence="8 9">
    <name type="scientific">Austropuccinia psidii MF-1</name>
    <dbReference type="NCBI Taxonomy" id="1389203"/>
    <lineage>
        <taxon>Eukaryota</taxon>
        <taxon>Fungi</taxon>
        <taxon>Dikarya</taxon>
        <taxon>Basidiomycota</taxon>
        <taxon>Pucciniomycotina</taxon>
        <taxon>Pucciniomycetes</taxon>
        <taxon>Pucciniales</taxon>
        <taxon>Sphaerophragmiaceae</taxon>
        <taxon>Austropuccinia</taxon>
    </lineage>
</organism>
<proteinExistence type="predicted"/>
<feature type="transmembrane region" description="Helical" evidence="6">
    <location>
        <begin position="209"/>
        <end position="229"/>
    </location>
</feature>
<feature type="transmembrane region" description="Helical" evidence="6">
    <location>
        <begin position="368"/>
        <end position="390"/>
    </location>
</feature>
<feature type="transmembrane region" description="Helical" evidence="6">
    <location>
        <begin position="433"/>
        <end position="454"/>
    </location>
</feature>
<feature type="transmembrane region" description="Helical" evidence="6">
    <location>
        <begin position="278"/>
        <end position="299"/>
    </location>
</feature>
<dbReference type="AlphaFoldDB" id="A0A9Q3E520"/>
<feature type="transmembrane region" description="Helical" evidence="6">
    <location>
        <begin position="145"/>
        <end position="165"/>
    </location>
</feature>
<feature type="transmembrane region" description="Helical" evidence="6">
    <location>
        <begin position="311"/>
        <end position="334"/>
    </location>
</feature>
<feature type="domain" description="Major facilitator superfamily (MFS) profile" evidence="7">
    <location>
        <begin position="49"/>
        <end position="455"/>
    </location>
</feature>
<gene>
    <name evidence="8" type="ORF">O181_054694</name>
</gene>
<reference evidence="8" key="1">
    <citation type="submission" date="2021-03" db="EMBL/GenBank/DDBJ databases">
        <title>Draft genome sequence of rust myrtle Austropuccinia psidii MF-1, a brazilian biotype.</title>
        <authorList>
            <person name="Quecine M.C."/>
            <person name="Pachon D.M.R."/>
            <person name="Bonatelli M.L."/>
            <person name="Correr F.H."/>
            <person name="Franceschini L.M."/>
            <person name="Leite T.F."/>
            <person name="Margarido G.R.A."/>
            <person name="Almeida C.A."/>
            <person name="Ferrarezi J.A."/>
            <person name="Labate C.A."/>
        </authorList>
    </citation>
    <scope>NUCLEOTIDE SEQUENCE</scope>
    <source>
        <strain evidence="8">MF-1</strain>
    </source>
</reference>
<keyword evidence="4 6" id="KW-1133">Transmembrane helix</keyword>
<feature type="transmembrane region" description="Helical" evidence="6">
    <location>
        <begin position="402"/>
        <end position="421"/>
    </location>
</feature>
<name>A0A9Q3E520_9BASI</name>
<evidence type="ECO:0000313" key="8">
    <source>
        <dbReference type="EMBL" id="MBW0514979.1"/>
    </source>
</evidence>
<sequence>MTSISKRHTNSILKEYDAAAEVIREFPELNQPIDEEESDRIRAKIDRRVIPLIMATYFVQYMDKSSLGHAMILGLPKDISLTDSQYNWLGTIFYVSYLLFEYPQNLGLQRFPVGKYLALNIFAWAVAIFAHLFCKNFLQLLVCRFILGACEGCSAAAFMIVISMFYQRNEQGLRVGFWFLMSGVSLIITSLLGYWISKSKADLIAPWKLFLLVTSLLTFLVSMAVFVLFPDSPASARFLTREERVKAVVRIKSNQTGIENKTFKKHQAMEALKDIKTWMWFFYCMMAAISNFTAQQSLIVKSMGFTEAETLLLTAASGLVITLSILLSVVLVRIFKDSRALVSVAMSLINLTGSILSLVLAWDHHVGLLIAIYLNYFSSCAYVIAIGWITATSAGHSKRITVQAMVLIGNCIGNIIAPQLWQTQFKPRNQVPWAIITASYVVSSCILLFMRFYLQRQNTLRDRQAAHQDFPRAQHQKATQTNTELDTESLDIDKEFMDLTDLENKDFRYVL</sequence>
<keyword evidence="3 6" id="KW-0812">Transmembrane</keyword>
<dbReference type="GO" id="GO:0022857">
    <property type="term" value="F:transmembrane transporter activity"/>
    <property type="evidence" value="ECO:0007669"/>
    <property type="project" value="InterPro"/>
</dbReference>
<dbReference type="Proteomes" id="UP000765509">
    <property type="component" value="Unassembled WGS sequence"/>
</dbReference>
<dbReference type="InterPro" id="IPR020846">
    <property type="entry name" value="MFS_dom"/>
</dbReference>
<feature type="transmembrane region" description="Helical" evidence="6">
    <location>
        <begin position="114"/>
        <end position="133"/>
    </location>
</feature>
<feature type="transmembrane region" description="Helical" evidence="6">
    <location>
        <begin position="177"/>
        <end position="197"/>
    </location>
</feature>
<dbReference type="EMBL" id="AVOT02024364">
    <property type="protein sequence ID" value="MBW0514979.1"/>
    <property type="molecule type" value="Genomic_DNA"/>
</dbReference>
<dbReference type="Pfam" id="PF07690">
    <property type="entry name" value="MFS_1"/>
    <property type="match status" value="1"/>
</dbReference>
<dbReference type="PANTHER" id="PTHR43791">
    <property type="entry name" value="PERMEASE-RELATED"/>
    <property type="match status" value="1"/>
</dbReference>
<evidence type="ECO:0000256" key="5">
    <source>
        <dbReference type="ARBA" id="ARBA00023136"/>
    </source>
</evidence>
<keyword evidence="5 6" id="KW-0472">Membrane</keyword>
<keyword evidence="2" id="KW-0813">Transport</keyword>
<dbReference type="Gene3D" id="1.20.1250.20">
    <property type="entry name" value="MFS general substrate transporter like domains"/>
    <property type="match status" value="2"/>
</dbReference>
<dbReference type="PROSITE" id="PS50850">
    <property type="entry name" value="MFS"/>
    <property type="match status" value="1"/>
</dbReference>
<evidence type="ECO:0000259" key="7">
    <source>
        <dbReference type="PROSITE" id="PS50850"/>
    </source>
</evidence>